<dbReference type="Proteomes" id="UP001148629">
    <property type="component" value="Unassembled WGS sequence"/>
</dbReference>
<dbReference type="EMBL" id="JANRMS010000357">
    <property type="protein sequence ID" value="KAJ3541339.1"/>
    <property type="molecule type" value="Genomic_DNA"/>
</dbReference>
<accession>A0ACC1SJW1</accession>
<proteinExistence type="predicted"/>
<sequence length="1874" mass="211660">MAEPSSIETSMHFLSPSPTYTQEKPYSLRYPPPRNLAQSNVLRERHSIRLANMRGNPSLVLEQCGFELLPFPSPLSYEDFAEPLNITAKFLPQLGAEIKQLLGAHHVVPIDFSVRRRHRKFPVSTGENYEHDQPTAMAHIDFTVQEGERMLRIMFGDRAEDIISHPWKVVNAWRPLRGPLNDWPLGLCDARSVDYAADTMPADIVYREWATENLQIHYNPRHKWYFLPDQTTDEVLLFKSAESCPESPQAVPHGSFCNPKTDKDEPPRESIDCRFFVLFTERYLTSIDSIILVPGVGTAPCDSWFINNPSWVTFFKELSVEVTIHAYDHGIPLDDQFEWHRLLDAGGEFLARLHSFHLAQTTALGEPQPLLFICHGLGGSILKQALCIAGMHYERYSELLNSIAAIVFLSTPHRLEGVSTEQFGERLLAILKLDTGSQLSRLSLQQLKDHASSISDLAYRFNKTNLRVDMLSVYETKVTKIKSSHIKRAKRIIVVDKSLCCIGTETEKVLGADMSHLELVTMLGEANQFVQSLQTWLEGWINGARKHIQSKLYPEPGWQRSRMNSESSIISMTIESGSKVQRVEEQPSDFQRSPNDMVRWDTNSSTYVNVGSATPDLQTLLDNCSLQQADPRIPCFMVETFVRNKDFFGRQNLLEDLDDCLLPSKDLLVSSQPDRFRVGALCGLGGMGKTETAIEYAFTRRDAFDAIFWVHAEDESSIETGIAKIAVRLGIQDPNDPGNKVINKSLAIEWLCKPWKVDYNSDTPSRNKASWLVIFDNADNPEVLHPYSDITGSGAVLITSRSPRARSSFGQPAINFDIQPFSDEESGLLIQRIAGNKGHLDEAIEVGRRLGGLPLAIAQMAGMIGIEFLSYSEFLATYDDKEEESELHENVLQPLRKTARGNLSTVWALDKLSAQARAVLELASFLSPDCIQQTVLWKNAALADVPSYPRKFTHFRTARAQLIGSSLFRHNKETCWMHRVTQDVVRARMEPEHRLETFMHAVEVIAGTWPAQAIGGHDVSLWDTSEAMYRHVISLKDAYLKYFSDEPFIGHARLAALLTRAAWYQHERGESHILLPLLNLALKLCTLPDKDDDSDLESDIRYTLGAVANETNDAATCMEHTKKFLDIRLEIAQQTGRIDERLARGHNQMGISWMMTGDYRKGEESFFTSARLYEQLPDYTKDMRSLALVNLGLAYWLQGKLREADEVLVLGLTDREKLFGVLDSRNFRTGRFLHALGNVRFSQGKIEESEDFHRKALKQYQSTIRNHHHRTADVCHKLAQHCLRGELFDEGMEFIEQALKVWNVDREKTKDETSMRGMRGTAQAYASRVRAYSDATCAQSLYPSESFRGLGDFLWQPFISRPTFTSHPSVEAECRGLAAPFVSLYQYHHRESTFGQLQFANIDEFQELGDSVFPEKDSFALLLLQGYPSPDWINILGARFNIEPEFFQRHLSLSPDMRHPTARLIPSYNSNMASLPITTIGFGQCDGSLAGGHDQGNLEKLRRTESARMRDYTSKLASLSSPSLVPGDPIVRDYHVHSSGYFSLRQNVSLHFHPLKHGRGWIGIIWDDGNSEGCGFLKGPWMNGGMQENSWRVKLLSAAIYKPGTTAISQEMKGRANLTRVSSMSRMELILSNYDKKVDLRRASQNPFYALSPFFEPSLSTETRVLDIIDAEIQEELKHSRLIGDDEPTLSNLLYNQQVLKRQIRELRGLVCFMEALDKHPWTGECTAPQVSDPDNGTITAMLGDYRAILTHAQSLVEDCNQGMTVVAHNATIQESRKAIYEARGVTKLTRLAFIFIPASFVTAVFSMSVKELNENDGPPIWTWVVVVCIVWHQVKGTNHGFLKGQEVIMDGNAQGHSLNVVTQTPATDKGKRV</sequence>
<reference evidence="1" key="1">
    <citation type="submission" date="2022-08" db="EMBL/GenBank/DDBJ databases">
        <title>Genome Sequence of Fusarium decemcellulare.</title>
        <authorList>
            <person name="Buettner E."/>
        </authorList>
    </citation>
    <scope>NUCLEOTIDE SEQUENCE</scope>
    <source>
        <strain evidence="1">Babe19</strain>
    </source>
</reference>
<organism evidence="1 2">
    <name type="scientific">Fusarium decemcellulare</name>
    <dbReference type="NCBI Taxonomy" id="57161"/>
    <lineage>
        <taxon>Eukaryota</taxon>
        <taxon>Fungi</taxon>
        <taxon>Dikarya</taxon>
        <taxon>Ascomycota</taxon>
        <taxon>Pezizomycotina</taxon>
        <taxon>Sordariomycetes</taxon>
        <taxon>Hypocreomycetidae</taxon>
        <taxon>Hypocreales</taxon>
        <taxon>Nectriaceae</taxon>
        <taxon>Fusarium</taxon>
        <taxon>Fusarium decemcellulare species complex</taxon>
    </lineage>
</organism>
<evidence type="ECO:0000313" key="1">
    <source>
        <dbReference type="EMBL" id="KAJ3541339.1"/>
    </source>
</evidence>
<keyword evidence="2" id="KW-1185">Reference proteome</keyword>
<name>A0ACC1SJW1_9HYPO</name>
<comment type="caution">
    <text evidence="1">The sequence shown here is derived from an EMBL/GenBank/DDBJ whole genome shotgun (WGS) entry which is preliminary data.</text>
</comment>
<gene>
    <name evidence="1" type="ORF">NM208_g4656</name>
</gene>
<protein>
    <submittedName>
        <fullName evidence="1">Uncharacterized protein</fullName>
    </submittedName>
</protein>
<evidence type="ECO:0000313" key="2">
    <source>
        <dbReference type="Proteomes" id="UP001148629"/>
    </source>
</evidence>